<proteinExistence type="inferred from homology"/>
<evidence type="ECO:0000313" key="7">
    <source>
        <dbReference type="Proteomes" id="UP000253606"/>
    </source>
</evidence>
<evidence type="ECO:0000313" key="6">
    <source>
        <dbReference type="EMBL" id="AXC10023.1"/>
    </source>
</evidence>
<dbReference type="InterPro" id="IPR036388">
    <property type="entry name" value="WH-like_DNA-bd_sf"/>
</dbReference>
<keyword evidence="4" id="KW-0804">Transcription</keyword>
<dbReference type="Pfam" id="PF00126">
    <property type="entry name" value="HTH_1"/>
    <property type="match status" value="1"/>
</dbReference>
<dbReference type="Gene3D" id="1.10.10.10">
    <property type="entry name" value="Winged helix-like DNA-binding domain superfamily/Winged helix DNA-binding domain"/>
    <property type="match status" value="1"/>
</dbReference>
<dbReference type="GO" id="GO:0003677">
    <property type="term" value="F:DNA binding"/>
    <property type="evidence" value="ECO:0007669"/>
    <property type="project" value="UniProtKB-KW"/>
</dbReference>
<evidence type="ECO:0000256" key="2">
    <source>
        <dbReference type="ARBA" id="ARBA00023015"/>
    </source>
</evidence>
<evidence type="ECO:0000259" key="5">
    <source>
        <dbReference type="PROSITE" id="PS50931"/>
    </source>
</evidence>
<keyword evidence="7" id="KW-1185">Reference proteome</keyword>
<dbReference type="InterPro" id="IPR036390">
    <property type="entry name" value="WH_DNA-bd_sf"/>
</dbReference>
<organism evidence="6 7">
    <name type="scientific">Acidisarcina polymorpha</name>
    <dbReference type="NCBI Taxonomy" id="2211140"/>
    <lineage>
        <taxon>Bacteria</taxon>
        <taxon>Pseudomonadati</taxon>
        <taxon>Acidobacteriota</taxon>
        <taxon>Terriglobia</taxon>
        <taxon>Terriglobales</taxon>
        <taxon>Acidobacteriaceae</taxon>
        <taxon>Acidisarcina</taxon>
    </lineage>
</organism>
<feature type="domain" description="HTH lysR-type" evidence="5">
    <location>
        <begin position="22"/>
        <end position="79"/>
    </location>
</feature>
<dbReference type="EMBL" id="CP030840">
    <property type="protein sequence ID" value="AXC10023.1"/>
    <property type="molecule type" value="Genomic_DNA"/>
</dbReference>
<evidence type="ECO:0000256" key="3">
    <source>
        <dbReference type="ARBA" id="ARBA00023125"/>
    </source>
</evidence>
<evidence type="ECO:0000256" key="1">
    <source>
        <dbReference type="ARBA" id="ARBA00009437"/>
    </source>
</evidence>
<dbReference type="GO" id="GO:0003700">
    <property type="term" value="F:DNA-binding transcription factor activity"/>
    <property type="evidence" value="ECO:0007669"/>
    <property type="project" value="InterPro"/>
</dbReference>
<name>A0A2Z5FT72_9BACT</name>
<protein>
    <submittedName>
        <fullName evidence="6">Transcriptional regulator, LysR family</fullName>
    </submittedName>
</protein>
<dbReference type="PANTHER" id="PTHR30537:SF5">
    <property type="entry name" value="HTH-TYPE TRANSCRIPTIONAL ACTIVATOR TTDR-RELATED"/>
    <property type="match status" value="1"/>
</dbReference>
<dbReference type="KEGG" id="abas:ACPOL_0656"/>
<sequence>MGFESKIDKKESVPRGIGGSMDKFGAMQAFVRVAEKGSFSAAAKERGIGQPAVSKLISALEDELGVELIHRSSRSISLTDAGRDFYGSAVRILDDYENVSSRIGRAHAAPKGLVRLSVQPTFARLHVVSKLSAFFERYPDLAVELGSSTERHPSRIIDDGFDIAIHSGDLPDSDLVVRRIGQTMEILVATPQYVARYGAPNAASELRNFPSIAYMQNGAVLPWSFGDTANIIQIVPRGALRTGDLEQLRMGVLEHLGIAQAPAWLFAAELREGTVVRLLSPLERTIPIMAVRPASRRVPTKVRILIDHLEACFALCFQFNPHVSDQQPKPMPLRGSKASH</sequence>
<accession>A0A2Z5FT72</accession>
<dbReference type="PROSITE" id="PS50931">
    <property type="entry name" value="HTH_LYSR"/>
    <property type="match status" value="1"/>
</dbReference>
<dbReference type="InterPro" id="IPR058163">
    <property type="entry name" value="LysR-type_TF_proteobact-type"/>
</dbReference>
<dbReference type="Proteomes" id="UP000253606">
    <property type="component" value="Chromosome"/>
</dbReference>
<dbReference type="PRINTS" id="PR00039">
    <property type="entry name" value="HTHLYSR"/>
</dbReference>
<comment type="similarity">
    <text evidence="1">Belongs to the LysR transcriptional regulatory family.</text>
</comment>
<dbReference type="SUPFAM" id="SSF53850">
    <property type="entry name" value="Periplasmic binding protein-like II"/>
    <property type="match status" value="1"/>
</dbReference>
<gene>
    <name evidence="6" type="ORF">ACPOL_0656</name>
</gene>
<keyword evidence="3" id="KW-0238">DNA-binding</keyword>
<dbReference type="Gene3D" id="3.40.190.290">
    <property type="match status" value="1"/>
</dbReference>
<dbReference type="SUPFAM" id="SSF46785">
    <property type="entry name" value="Winged helix' DNA-binding domain"/>
    <property type="match status" value="1"/>
</dbReference>
<dbReference type="AlphaFoldDB" id="A0A2Z5FT72"/>
<dbReference type="FunFam" id="1.10.10.10:FF:000001">
    <property type="entry name" value="LysR family transcriptional regulator"/>
    <property type="match status" value="1"/>
</dbReference>
<dbReference type="InterPro" id="IPR000847">
    <property type="entry name" value="LysR_HTH_N"/>
</dbReference>
<keyword evidence="2" id="KW-0805">Transcription regulation</keyword>
<dbReference type="PANTHER" id="PTHR30537">
    <property type="entry name" value="HTH-TYPE TRANSCRIPTIONAL REGULATOR"/>
    <property type="match status" value="1"/>
</dbReference>
<dbReference type="InterPro" id="IPR005119">
    <property type="entry name" value="LysR_subst-bd"/>
</dbReference>
<reference evidence="6 7" key="1">
    <citation type="journal article" date="2018" name="Front. Microbiol.">
        <title>Hydrolytic Capabilities as a Key to Environmental Success: Chitinolytic and Cellulolytic Acidobacteria From Acidic Sub-arctic Soils and Boreal Peatlands.</title>
        <authorList>
            <person name="Belova S.E."/>
            <person name="Ravin N.V."/>
            <person name="Pankratov T.A."/>
            <person name="Rakitin A.L."/>
            <person name="Ivanova A.A."/>
            <person name="Beletsky A.V."/>
            <person name="Mardanov A.V."/>
            <person name="Sinninghe Damste J.S."/>
            <person name="Dedysh S.N."/>
        </authorList>
    </citation>
    <scope>NUCLEOTIDE SEQUENCE [LARGE SCALE GENOMIC DNA]</scope>
    <source>
        <strain evidence="6 7">SBC82</strain>
    </source>
</reference>
<evidence type="ECO:0000256" key="4">
    <source>
        <dbReference type="ARBA" id="ARBA00023163"/>
    </source>
</evidence>
<dbReference type="Pfam" id="PF03466">
    <property type="entry name" value="LysR_substrate"/>
    <property type="match status" value="1"/>
</dbReference>
<dbReference type="CDD" id="cd08422">
    <property type="entry name" value="PBP2_CrgA_like"/>
    <property type="match status" value="1"/>
</dbReference>